<reference evidence="1 2" key="1">
    <citation type="submission" date="2017-08" db="EMBL/GenBank/DDBJ databases">
        <title>Infants hospitalized years apart are colonized by the same room-sourced microbial strains.</title>
        <authorList>
            <person name="Brooks B."/>
            <person name="Olm M.R."/>
            <person name="Firek B.A."/>
            <person name="Baker R."/>
            <person name="Thomas B.C."/>
            <person name="Morowitz M.J."/>
            <person name="Banfield J.F."/>
        </authorList>
    </citation>
    <scope>NUCLEOTIDE SEQUENCE [LARGE SCALE GENOMIC DNA]</scope>
    <source>
        <strain evidence="1">S2_003_000_R2_14</strain>
    </source>
</reference>
<evidence type="ECO:0000313" key="2">
    <source>
        <dbReference type="Proteomes" id="UP000249061"/>
    </source>
</evidence>
<accession>A0A2W5VNU9</accession>
<comment type="caution">
    <text evidence="1">The sequence shown here is derived from an EMBL/GenBank/DDBJ whole genome shotgun (WGS) entry which is preliminary data.</text>
</comment>
<name>A0A2W5VNU9_9BACT</name>
<protein>
    <submittedName>
        <fullName evidence="1">Uncharacterized protein</fullName>
    </submittedName>
</protein>
<evidence type="ECO:0000313" key="1">
    <source>
        <dbReference type="EMBL" id="PZR17444.1"/>
    </source>
</evidence>
<dbReference type="AlphaFoldDB" id="A0A2W5VNU9"/>
<proteinExistence type="predicted"/>
<gene>
    <name evidence="1" type="ORF">DI536_03730</name>
</gene>
<sequence>MRVEVVYPNAEAPVVPPITRTFTGGGYQACRLCAVFHEGCNDQGECQKDYLAQQGTLTVERADRASLGRIIGSASNVRFVQWDLENDRPVTGGGCVEIGSIGPFNSGWNADGGMPPP</sequence>
<dbReference type="Proteomes" id="UP000249061">
    <property type="component" value="Unassembled WGS sequence"/>
</dbReference>
<organism evidence="1 2">
    <name type="scientific">Archangium gephyra</name>
    <dbReference type="NCBI Taxonomy" id="48"/>
    <lineage>
        <taxon>Bacteria</taxon>
        <taxon>Pseudomonadati</taxon>
        <taxon>Myxococcota</taxon>
        <taxon>Myxococcia</taxon>
        <taxon>Myxococcales</taxon>
        <taxon>Cystobacterineae</taxon>
        <taxon>Archangiaceae</taxon>
        <taxon>Archangium</taxon>
    </lineage>
</organism>
<dbReference type="EMBL" id="QFQP01000002">
    <property type="protein sequence ID" value="PZR17444.1"/>
    <property type="molecule type" value="Genomic_DNA"/>
</dbReference>